<reference evidence="1" key="1">
    <citation type="submission" date="2015-08" db="EMBL/GenBank/DDBJ databases">
        <authorList>
            <person name="Babu N.S."/>
            <person name="Beckwith C.J."/>
            <person name="Beseler K.G."/>
            <person name="Brison A."/>
            <person name="Carone J.V."/>
            <person name="Caskin T.P."/>
            <person name="Diamond M."/>
            <person name="Durham M.E."/>
            <person name="Foxe J.M."/>
            <person name="Go M."/>
            <person name="Henderson B.A."/>
            <person name="Jones I.B."/>
            <person name="McGettigan J.A."/>
            <person name="Micheletti S.J."/>
            <person name="Nasrallah M.E."/>
            <person name="Ortiz D."/>
            <person name="Piller C.R."/>
            <person name="Privatt S.R."/>
            <person name="Schneider S.L."/>
            <person name="Sharp S."/>
            <person name="Smith T.C."/>
            <person name="Stanton J.D."/>
            <person name="Ullery H.E."/>
            <person name="Wilson R.J."/>
            <person name="Serrano M.G."/>
            <person name="Buck G."/>
            <person name="Lee V."/>
            <person name="Wang Y."/>
            <person name="Carvalho R."/>
            <person name="Voegtly L."/>
            <person name="Shi R."/>
            <person name="Duckworth R."/>
            <person name="Johnson A."/>
            <person name="Loviza R."/>
            <person name="Walstead R."/>
            <person name="Shah Z."/>
            <person name="Kiflezghi M."/>
            <person name="Wade K."/>
            <person name="Ball S.L."/>
            <person name="Bradley K.W."/>
            <person name="Asai D.J."/>
            <person name="Bowman C.A."/>
            <person name="Russell D.A."/>
            <person name="Pope W.H."/>
            <person name="Jacobs-Sera D."/>
            <person name="Hendrix R.W."/>
            <person name="Hatfull G.F."/>
        </authorList>
    </citation>
    <scope>NUCLEOTIDE SEQUENCE</scope>
</reference>
<dbReference type="AlphaFoldDB" id="A0A2P2CEY9"/>
<organism evidence="1">
    <name type="scientific">metagenome</name>
    <dbReference type="NCBI Taxonomy" id="256318"/>
    <lineage>
        <taxon>unclassified sequences</taxon>
        <taxon>metagenomes</taxon>
    </lineage>
</organism>
<protein>
    <submittedName>
        <fullName evidence="1">Uncharacterized protein</fullName>
    </submittedName>
</protein>
<proteinExistence type="predicted"/>
<dbReference type="EMBL" id="CZKA01000078">
    <property type="protein sequence ID" value="CUR60523.1"/>
    <property type="molecule type" value="Genomic_DNA"/>
</dbReference>
<accession>A0A2P2CEY9</accession>
<sequence length="115" mass="12404">MALARDLVSSVTANPLTVTSLEKASGVFLFTRGTLSTLVLIRHKGNTFHKKVETLRRVDLTNYKVVILGVATERDLPGSPRTADQLSTGTDDVVVVGWEASPRLSNFCPLASPPI</sequence>
<name>A0A2P2CEY9_9ZZZZ</name>
<evidence type="ECO:0000313" key="1">
    <source>
        <dbReference type="EMBL" id="CUR60523.1"/>
    </source>
</evidence>
<gene>
    <name evidence="1" type="ORF">NOCA280006</name>
</gene>